<feature type="compositionally biased region" description="Basic and acidic residues" evidence="1">
    <location>
        <begin position="836"/>
        <end position="849"/>
    </location>
</feature>
<evidence type="ECO:0000313" key="2">
    <source>
        <dbReference type="EMBL" id="XCA33524.1"/>
    </source>
</evidence>
<gene>
    <name evidence="2" type="ORF">ABS808_01525</name>
</gene>
<dbReference type="AlphaFoldDB" id="A0AAU7YL48"/>
<dbReference type="EMBL" id="CP158586">
    <property type="protein sequence ID" value="XCA33524.1"/>
    <property type="molecule type" value="Genomic_DNA"/>
</dbReference>
<evidence type="ECO:0000256" key="1">
    <source>
        <dbReference type="SAM" id="MobiDB-lite"/>
    </source>
</evidence>
<protein>
    <submittedName>
        <fullName evidence="2">Uncharacterized protein</fullName>
    </submittedName>
</protein>
<accession>A0AAU7YL48</accession>
<feature type="compositionally biased region" description="Basic and acidic residues" evidence="1">
    <location>
        <begin position="402"/>
        <end position="421"/>
    </location>
</feature>
<feature type="compositionally biased region" description="Low complexity" evidence="1">
    <location>
        <begin position="375"/>
        <end position="385"/>
    </location>
</feature>
<proteinExistence type="predicted"/>
<feature type="region of interest" description="Disordered" evidence="1">
    <location>
        <begin position="372"/>
        <end position="436"/>
    </location>
</feature>
<feature type="region of interest" description="Disordered" evidence="1">
    <location>
        <begin position="836"/>
        <end position="895"/>
    </location>
</feature>
<reference evidence="2" key="1">
    <citation type="submission" date="2024-06" db="EMBL/GenBank/DDBJ databases">
        <title>Genome assembly of the Polyergus mexicanus.</title>
        <authorList>
            <person name="Cash E."/>
            <person name="Tustsui N.D."/>
            <person name="Ward P."/>
            <person name="Nguyen O."/>
            <person name="Sahasrabudhe R."/>
            <person name="Fairbairn C.W."/>
            <person name="Seligmann W.E."/>
            <person name="Sacco S."/>
            <person name="Beraut E."/>
            <person name="Miller C."/>
            <person name="Toffelmier E."/>
            <person name="Shaffer H.B."/>
        </authorList>
    </citation>
    <scope>NUCLEOTIDE SEQUENCE</scope>
    <source>
        <strain evidence="2">NDT 795.1</strain>
    </source>
</reference>
<feature type="compositionally biased region" description="Polar residues" evidence="1">
    <location>
        <begin position="850"/>
        <end position="877"/>
    </location>
</feature>
<name>A0AAU7YL48_9RICK</name>
<organism evidence="2">
    <name type="scientific">Wolbachia endosymbiont of Polyergus mexicanus</name>
    <dbReference type="NCBI Taxonomy" id="3171167"/>
    <lineage>
        <taxon>Bacteria</taxon>
        <taxon>Pseudomonadati</taxon>
        <taxon>Pseudomonadota</taxon>
        <taxon>Alphaproteobacteria</taxon>
        <taxon>Rickettsiales</taxon>
        <taxon>Anaplasmataceae</taxon>
        <taxon>Wolbachieae</taxon>
        <taxon>Wolbachia</taxon>
    </lineage>
</organism>
<sequence>MGIKELVNAFNLNNYGVVNVNTNFTVEGKKIVGLFASGTNTEEYLRRIGEEIIKWHYNGESEVAGEYYNLNYFPFVNSGKEKYIDENVKKVELTDSTNNEVIRNLKVHFANEFKKAVRSKVAACLQKEVGISEEEAYEWVNETVGTGAIGKPYLYCIAFSNEYLKREYDLETFEFFKQAYIKEFNSRLKECHVKSSDFYEYKDDMLYVKNVSDKVIKSVTEYVKKEVAFDFRTPGTEDSKVENFKDVLGDFIFKWTGKSINAYEYDVFTDKKKIENGNDFVLIPLTKRYSGQLESLKHKDAYKINTIHKDFVSDIRGKTAKPDVTSYENPVYAISNKRIAQLLPEIMQSPIAYNQINGRFEFAVDLENFKRRGSSRSSSTVTSPTHAEPPRTPPEQTGARFFESEGDRDSGIGDSPPKPKDSGSSSGGPGPSTELSYMEWESPMRSQGEELEGPPRRGLEEVHMLPLGTRGVPGTSKEFSPRTYIGSATVVSGSSSSVQSVSAAKNVQAGTSARAQPMNRWSLPVFYAQSSDISVPRFQPPTQLSSSGPSLWKDAAKNVQAGTSQPMNHWSSPAPSAGLWSLLQSRSSSWKGANPVGANPWVQQTNHWSLQSSNLKEDCKKICEDFEEAYEKIVSDSSLSKEEQELFKELLYVFNLNNQILECHHTNFIVKNGKIASLINDGVNVKEYLQKVRDYTIKEYRFNKKEVYDLNEFPFKFLSNCEKNQETTVVANISCGALFNLKKLFIQEHEKKVEIEDIDINIVKKAVKSKKDKWVDSQVQQGMARPCEAIKTCYPDESVLESIPIIKGKDKYYLDRTFRTREVESFLKERRCAEGTSKAEKMKSEDNKDSGYSSGFVTDAENVSSEAKATISGSSGYESVDCENTRGGSPKRTLELSMRMEELAISTDLDATKVEQHSPIKKFRSN</sequence>